<dbReference type="InterPro" id="IPR019734">
    <property type="entry name" value="TPR_rpt"/>
</dbReference>
<comment type="similarity">
    <text evidence="3">Belongs to the Tonsoku family.</text>
</comment>
<keyword evidence="18" id="KW-1185">Reference proteome</keyword>
<feature type="region of interest" description="Disordered" evidence="17">
    <location>
        <begin position="763"/>
        <end position="783"/>
    </location>
</feature>
<feature type="repeat" description="ANK" evidence="14">
    <location>
        <begin position="406"/>
        <end position="438"/>
    </location>
</feature>
<dbReference type="InterPro" id="IPR006553">
    <property type="entry name" value="Leu-rich_rpt_Cys-con_subtyp"/>
</dbReference>
<evidence type="ECO:0000256" key="13">
    <source>
        <dbReference type="ARBA" id="ARBA00023242"/>
    </source>
</evidence>
<evidence type="ECO:0000256" key="4">
    <source>
        <dbReference type="ARBA" id="ARBA00017829"/>
    </source>
</evidence>
<keyword evidence="13" id="KW-0539">Nucleus</keyword>
<reference evidence="19" key="1">
    <citation type="submission" date="2025-08" db="UniProtKB">
        <authorList>
            <consortium name="RefSeq"/>
        </authorList>
    </citation>
    <scope>IDENTIFICATION</scope>
    <source>
        <tissue evidence="19">Testes</tissue>
    </source>
</reference>
<evidence type="ECO:0000256" key="1">
    <source>
        <dbReference type="ARBA" id="ARBA00004123"/>
    </source>
</evidence>
<keyword evidence="16" id="KW-0175">Coiled coil</keyword>
<evidence type="ECO:0000313" key="19">
    <source>
        <dbReference type="RefSeq" id="XP_006824749.1"/>
    </source>
</evidence>
<evidence type="ECO:0000256" key="8">
    <source>
        <dbReference type="ARBA" id="ARBA00022763"/>
    </source>
</evidence>
<dbReference type="PROSITE" id="PS50088">
    <property type="entry name" value="ANK_REPEAT"/>
    <property type="match status" value="3"/>
</dbReference>
<dbReference type="Pfam" id="PF12796">
    <property type="entry name" value="Ank_2"/>
    <property type="match status" value="1"/>
</dbReference>
<feature type="repeat" description="ANK" evidence="14">
    <location>
        <begin position="475"/>
        <end position="507"/>
    </location>
</feature>
<feature type="region of interest" description="Disordered" evidence="17">
    <location>
        <begin position="614"/>
        <end position="665"/>
    </location>
</feature>
<dbReference type="PRINTS" id="PR01415">
    <property type="entry name" value="ANKYRIN"/>
</dbReference>
<evidence type="ECO:0000256" key="12">
    <source>
        <dbReference type="ARBA" id="ARBA00023204"/>
    </source>
</evidence>
<dbReference type="SMART" id="SM00367">
    <property type="entry name" value="LRR_CC"/>
    <property type="match status" value="4"/>
</dbReference>
<feature type="repeat" description="ANK" evidence="14">
    <location>
        <begin position="439"/>
        <end position="471"/>
    </location>
</feature>
<feature type="region of interest" description="Disordered" evidence="17">
    <location>
        <begin position="562"/>
        <end position="601"/>
    </location>
</feature>
<dbReference type="RefSeq" id="XP_006824749.1">
    <property type="nucleotide sequence ID" value="XM_006824686.1"/>
</dbReference>
<dbReference type="SMART" id="SM00368">
    <property type="entry name" value="LRR_RI"/>
    <property type="match status" value="6"/>
</dbReference>
<evidence type="ECO:0000256" key="5">
    <source>
        <dbReference type="ARBA" id="ARBA00022454"/>
    </source>
</evidence>
<dbReference type="Proteomes" id="UP000694865">
    <property type="component" value="Unplaced"/>
</dbReference>
<dbReference type="InterPro" id="IPR001611">
    <property type="entry name" value="Leu-rich_rpt"/>
</dbReference>
<dbReference type="Gene3D" id="3.80.10.10">
    <property type="entry name" value="Ribonuclease Inhibitor"/>
    <property type="match status" value="2"/>
</dbReference>
<name>A0ABM0MXK8_SACKO</name>
<feature type="compositionally biased region" description="Polar residues" evidence="17">
    <location>
        <begin position="568"/>
        <end position="580"/>
    </location>
</feature>
<evidence type="ECO:0000256" key="3">
    <source>
        <dbReference type="ARBA" id="ARBA00010999"/>
    </source>
</evidence>
<keyword evidence="6" id="KW-0433">Leucine-rich repeat</keyword>
<dbReference type="Gene3D" id="1.25.40.10">
    <property type="entry name" value="Tetratricopeptide repeat domain"/>
    <property type="match status" value="2"/>
</dbReference>
<dbReference type="InterPro" id="IPR032675">
    <property type="entry name" value="LRR_dom_sf"/>
</dbReference>
<feature type="repeat" description="TPR" evidence="15">
    <location>
        <begin position="238"/>
        <end position="271"/>
    </location>
</feature>
<feature type="compositionally biased region" description="Acidic residues" evidence="17">
    <location>
        <begin position="614"/>
        <end position="623"/>
    </location>
</feature>
<feature type="region of interest" description="Disordered" evidence="17">
    <location>
        <begin position="354"/>
        <end position="394"/>
    </location>
</feature>
<evidence type="ECO:0000256" key="17">
    <source>
        <dbReference type="SAM" id="MobiDB-lite"/>
    </source>
</evidence>
<keyword evidence="7" id="KW-0677">Repeat</keyword>
<keyword evidence="10" id="KW-0156">Chromatin regulator</keyword>
<evidence type="ECO:0000256" key="14">
    <source>
        <dbReference type="PROSITE-ProRule" id="PRU00023"/>
    </source>
</evidence>
<keyword evidence="12" id="KW-0234">DNA repair</keyword>
<dbReference type="PANTHER" id="PTHR46358">
    <property type="entry name" value="TONSOKU-LIKE PROTEIN"/>
    <property type="match status" value="1"/>
</dbReference>
<evidence type="ECO:0000256" key="15">
    <source>
        <dbReference type="PROSITE-ProRule" id="PRU00339"/>
    </source>
</evidence>
<evidence type="ECO:0000313" key="18">
    <source>
        <dbReference type="Proteomes" id="UP000694865"/>
    </source>
</evidence>
<proteinExistence type="inferred from homology"/>
<dbReference type="SMART" id="SM00028">
    <property type="entry name" value="TPR"/>
    <property type="match status" value="4"/>
</dbReference>
<keyword evidence="8" id="KW-0227">DNA damage</keyword>
<evidence type="ECO:0000256" key="9">
    <source>
        <dbReference type="ARBA" id="ARBA00022803"/>
    </source>
</evidence>
<dbReference type="InterPro" id="IPR011990">
    <property type="entry name" value="TPR-like_helical_dom_sf"/>
</dbReference>
<dbReference type="Gene3D" id="3.10.20.90">
    <property type="entry name" value="Phosphatidylinositol 3-kinase Catalytic Subunit, Chain A, domain 1"/>
    <property type="match status" value="1"/>
</dbReference>
<evidence type="ECO:0000256" key="11">
    <source>
        <dbReference type="ARBA" id="ARBA00023043"/>
    </source>
</evidence>
<dbReference type="PROSITE" id="PS50005">
    <property type="entry name" value="TPR"/>
    <property type="match status" value="1"/>
</dbReference>
<evidence type="ECO:0000256" key="6">
    <source>
        <dbReference type="ARBA" id="ARBA00022614"/>
    </source>
</evidence>
<feature type="compositionally biased region" description="Basic and acidic residues" evidence="17">
    <location>
        <begin position="590"/>
        <end position="601"/>
    </location>
</feature>
<evidence type="ECO:0000256" key="10">
    <source>
        <dbReference type="ARBA" id="ARBA00022853"/>
    </source>
</evidence>
<evidence type="ECO:0000256" key="2">
    <source>
        <dbReference type="ARBA" id="ARBA00004286"/>
    </source>
</evidence>
<gene>
    <name evidence="19" type="primary">LOC102808896</name>
</gene>
<dbReference type="SUPFAM" id="SSF52047">
    <property type="entry name" value="RNI-like"/>
    <property type="match status" value="1"/>
</dbReference>
<accession>A0ABM0MXK8</accession>
<dbReference type="PANTHER" id="PTHR46358:SF1">
    <property type="entry name" value="TONSOKU-LIKE PROTEIN"/>
    <property type="match status" value="1"/>
</dbReference>
<dbReference type="SUPFAM" id="SSF48403">
    <property type="entry name" value="Ankyrin repeat"/>
    <property type="match status" value="1"/>
</dbReference>
<keyword evidence="11 14" id="KW-0040">ANK repeat</keyword>
<keyword evidence="9 15" id="KW-0802">TPR repeat</keyword>
<dbReference type="InterPro" id="IPR002110">
    <property type="entry name" value="Ankyrin_rpt"/>
</dbReference>
<organism evidence="18 19">
    <name type="scientific">Saccoglossus kowalevskii</name>
    <name type="common">Acorn worm</name>
    <dbReference type="NCBI Taxonomy" id="10224"/>
    <lineage>
        <taxon>Eukaryota</taxon>
        <taxon>Metazoa</taxon>
        <taxon>Hemichordata</taxon>
        <taxon>Enteropneusta</taxon>
        <taxon>Harrimaniidae</taxon>
        <taxon>Saccoglossus</taxon>
    </lineage>
</organism>
<dbReference type="PROSITE" id="PS50297">
    <property type="entry name" value="ANK_REP_REGION"/>
    <property type="match status" value="3"/>
</dbReference>
<dbReference type="Gene3D" id="1.25.40.20">
    <property type="entry name" value="Ankyrin repeat-containing domain"/>
    <property type="match status" value="1"/>
</dbReference>
<dbReference type="SMART" id="SM00248">
    <property type="entry name" value="ANK"/>
    <property type="match status" value="3"/>
</dbReference>
<protein>
    <recommendedName>
        <fullName evidence="4">Tonsoku-like protein</fullName>
    </recommendedName>
</protein>
<feature type="compositionally biased region" description="Acidic residues" evidence="17">
    <location>
        <begin position="354"/>
        <end position="390"/>
    </location>
</feature>
<dbReference type="Pfam" id="PF00023">
    <property type="entry name" value="Ank"/>
    <property type="match status" value="1"/>
</dbReference>
<dbReference type="Pfam" id="PF13181">
    <property type="entry name" value="TPR_8"/>
    <property type="match status" value="2"/>
</dbReference>
<dbReference type="InterPro" id="IPR052311">
    <property type="entry name" value="MMS22L-TONSL_complex_comp"/>
</dbReference>
<dbReference type="Pfam" id="PF13516">
    <property type="entry name" value="LRR_6"/>
    <property type="match status" value="2"/>
</dbReference>
<evidence type="ECO:0000256" key="7">
    <source>
        <dbReference type="ARBA" id="ARBA00022737"/>
    </source>
</evidence>
<comment type="subcellular location">
    <subcellularLocation>
        <location evidence="2">Chromosome</location>
    </subcellularLocation>
    <subcellularLocation>
        <location evidence="1">Nucleus</location>
    </subcellularLocation>
</comment>
<sequence length="1293" mass="145635">MNVQEKKEFKREYEEAIQEHRAELHLSESQGDIIGSAIANRKIGECYSELNKYDIALKYQNKHLELAQSVNNHVEEQRALATIGRTYLCKSDAVIDSSKSQQALQKAQESFIKSLDVCDKLKNTVSEKELQEMRARLFLNLGLVFDNQQDQKNCIKFIRQSIYIAEKHKLHEDLFRSHFSLGSIYQKYDSNDKSLRCLEAAIKCAKNMKDKYLESDALGCCALLKCAMALGKPNTELIPIYISLAATYQDNKDHSKAIECYRKELELRHDNPKESVKTWLNIALSQEECQHEYHTLYQSYKEAMNCAERANVPKLQLRTLKSLCLVQEKFKQIEMREATLEKLSVVKEQYNLDSDDDLSGVDDTETQESSENVESEDLELSDSDDSDTDEYGLRKGKDVWNKRNEKGETPLHRAAIDGNFNMVIKLVEQGHPVNCRDYCGWLPLHEACNFGYCEIVCYLLDHGAYINDRGGEGCQGVTPLHDAINCGNMDVAKLLIEKGANVLAKDDEGNTPSDTLIKWKEMYQADIDAETQNECREIMSLLKNPPRKGNTDKFVKNRSLENLELYDNGQNNSVPSPKSSRQVHESCNIEQRKTPSNRDREVIVARRRNVIDLDDEDSGDDESSVLFDDASQNDVTMVSPRSPTPPPPFGDETPQLDSMETGDEDWNQNEFDDMYDNPLLADLEDFTESSSATDVYQDAINKLGSAINRTSSQRPQQRTSTQQTPALVPEENYIADDWLIDDVAHRPAKRKRFGIESAFKTLGSSQDRTTSGNRPKNSLTVGNRLSVKHKAKRSKQMKLTNMAVSTTRRAHNDVSPSPSDDNDDVIIESQSNDRLPEMPHTVSNNTVTNPVGAPMRVRVKVQDKTFLIPVPSRDKAISWLTEQSAQRYYNSTGLRPNLVLVTAEGALFSPEDTVMDVVSLNEEIVANIQSWDLQPLPDRYTKACEAVNKAEHKQIQDILSSQHISPQLNFKDLSLTTEQVIPLFRSLQRQYSIKQLLFPGNNITDAALDSFVRAIVTVPNLSVLDLSCNAITHKGLQIIADSLESSGNVATGDNKPFQMLEVLDLSYNHLSDCCTQPLSSIIKHCPSLMSLNLTSCDLTVKFFQLYRRNLQDALKGAAHLQSISVSHNALGPTGIELLLKSISCDVTDCILQNLNLSGCFLTNEDLMEVTTSFSTNESLVSLHLSGNSKVSNYGVQNLLENIQDSFGSLEELDLSGCGLSSPLGTLLLEAFSKKKNDKPLLKQLRMPMNGISENDKQNLIDLWKSHHHGNAAWFFDSIRCVFYTTKDLYKKNI</sequence>
<dbReference type="SUPFAM" id="SSF48452">
    <property type="entry name" value="TPR-like"/>
    <property type="match status" value="2"/>
</dbReference>
<dbReference type="GeneID" id="102808896"/>
<feature type="coiled-coil region" evidence="16">
    <location>
        <begin position="3"/>
        <end position="30"/>
    </location>
</feature>
<dbReference type="InterPro" id="IPR036770">
    <property type="entry name" value="Ankyrin_rpt-contain_sf"/>
</dbReference>
<keyword evidence="5" id="KW-0158">Chromosome</keyword>
<evidence type="ECO:0000256" key="16">
    <source>
        <dbReference type="SAM" id="Coils"/>
    </source>
</evidence>